<name>A0A834JN07_VESVU</name>
<accession>A0A834JN07</accession>
<evidence type="ECO:0000313" key="1">
    <source>
        <dbReference type="EMBL" id="KAF7391224.1"/>
    </source>
</evidence>
<sequence>MREKYRQLAIFVAVSAGSNGANIWKSGYFRKMEEKRTKRGVSYRVRERTLLLTAGIIATGTGTGTGTGGGAGAG</sequence>
<evidence type="ECO:0000313" key="2">
    <source>
        <dbReference type="Proteomes" id="UP000614350"/>
    </source>
</evidence>
<dbReference type="AlphaFoldDB" id="A0A834JN07"/>
<organism evidence="1 2">
    <name type="scientific">Vespula vulgaris</name>
    <name type="common">Yellow jacket</name>
    <name type="synonym">Wasp</name>
    <dbReference type="NCBI Taxonomy" id="7454"/>
    <lineage>
        <taxon>Eukaryota</taxon>
        <taxon>Metazoa</taxon>
        <taxon>Ecdysozoa</taxon>
        <taxon>Arthropoda</taxon>
        <taxon>Hexapoda</taxon>
        <taxon>Insecta</taxon>
        <taxon>Pterygota</taxon>
        <taxon>Neoptera</taxon>
        <taxon>Endopterygota</taxon>
        <taxon>Hymenoptera</taxon>
        <taxon>Apocrita</taxon>
        <taxon>Aculeata</taxon>
        <taxon>Vespoidea</taxon>
        <taxon>Vespidae</taxon>
        <taxon>Vespinae</taxon>
        <taxon>Vespula</taxon>
    </lineage>
</organism>
<reference evidence="1" key="1">
    <citation type="journal article" date="2020" name="G3 (Bethesda)">
        <title>High-Quality Assemblies for Three Invasive Social Wasps from the &lt;i&gt;Vespula&lt;/i&gt; Genus.</title>
        <authorList>
            <person name="Harrop T.W.R."/>
            <person name="Guhlin J."/>
            <person name="McLaughlin G.M."/>
            <person name="Permina E."/>
            <person name="Stockwell P."/>
            <person name="Gilligan J."/>
            <person name="Le Lec M.F."/>
            <person name="Gruber M.A.M."/>
            <person name="Quinn O."/>
            <person name="Lovegrove M."/>
            <person name="Duncan E.J."/>
            <person name="Remnant E.J."/>
            <person name="Van Eeckhoven J."/>
            <person name="Graham B."/>
            <person name="Knapp R.A."/>
            <person name="Langford K.W."/>
            <person name="Kronenberg Z."/>
            <person name="Press M.O."/>
            <person name="Eacker S.M."/>
            <person name="Wilson-Rankin E.E."/>
            <person name="Purcell J."/>
            <person name="Lester P.J."/>
            <person name="Dearden P.K."/>
        </authorList>
    </citation>
    <scope>NUCLEOTIDE SEQUENCE</scope>
    <source>
        <strain evidence="1">Marl-1</strain>
    </source>
</reference>
<comment type="caution">
    <text evidence="1">The sequence shown here is derived from an EMBL/GenBank/DDBJ whole genome shotgun (WGS) entry which is preliminary data.</text>
</comment>
<gene>
    <name evidence="1" type="ORF">HZH66_009704</name>
</gene>
<proteinExistence type="predicted"/>
<dbReference type="Proteomes" id="UP000614350">
    <property type="component" value="Unassembled WGS sequence"/>
</dbReference>
<dbReference type="EMBL" id="JACSEA010000010">
    <property type="protein sequence ID" value="KAF7391224.1"/>
    <property type="molecule type" value="Genomic_DNA"/>
</dbReference>
<protein>
    <submittedName>
        <fullName evidence="1">Uncharacterized protein</fullName>
    </submittedName>
</protein>
<keyword evidence="2" id="KW-1185">Reference proteome</keyword>